<dbReference type="Pfam" id="PF04773">
    <property type="entry name" value="FecR"/>
    <property type="match status" value="1"/>
</dbReference>
<dbReference type="PANTHER" id="PTHR30273:SF2">
    <property type="entry name" value="PROTEIN FECR"/>
    <property type="match status" value="1"/>
</dbReference>
<dbReference type="RefSeq" id="WP_078668380.1">
    <property type="nucleotide sequence ID" value="NZ_FUWZ01000001.1"/>
</dbReference>
<dbReference type="InterPro" id="IPR032508">
    <property type="entry name" value="FecR_C"/>
</dbReference>
<dbReference type="InterPro" id="IPR012373">
    <property type="entry name" value="Ferrdict_sens_TM"/>
</dbReference>
<feature type="domain" description="FecR protein" evidence="2">
    <location>
        <begin position="166"/>
        <end position="260"/>
    </location>
</feature>
<keyword evidence="1" id="KW-0472">Membrane</keyword>
<dbReference type="Gene3D" id="3.55.50.30">
    <property type="match status" value="1"/>
</dbReference>
<keyword evidence="1" id="KW-1133">Transmembrane helix</keyword>
<name>A0A1T4NYK5_9BACT</name>
<dbReference type="Proteomes" id="UP000190367">
    <property type="component" value="Unassembled WGS sequence"/>
</dbReference>
<reference evidence="5" key="1">
    <citation type="submission" date="2017-02" db="EMBL/GenBank/DDBJ databases">
        <authorList>
            <person name="Varghese N."/>
            <person name="Submissions S."/>
        </authorList>
    </citation>
    <scope>NUCLEOTIDE SEQUENCE [LARGE SCALE GENOMIC DNA]</scope>
    <source>
        <strain evidence="5">DSM 22224</strain>
    </source>
</reference>
<accession>A0A1T4NYK5</accession>
<evidence type="ECO:0000259" key="2">
    <source>
        <dbReference type="Pfam" id="PF04773"/>
    </source>
</evidence>
<protein>
    <submittedName>
        <fullName evidence="4">FecR protein</fullName>
    </submittedName>
</protein>
<evidence type="ECO:0000313" key="5">
    <source>
        <dbReference type="Proteomes" id="UP000190367"/>
    </source>
</evidence>
<evidence type="ECO:0000256" key="1">
    <source>
        <dbReference type="SAM" id="Phobius"/>
    </source>
</evidence>
<dbReference type="OrthoDB" id="636724at2"/>
<organism evidence="4 5">
    <name type="scientific">Chitinophaga eiseniae</name>
    <dbReference type="NCBI Taxonomy" id="634771"/>
    <lineage>
        <taxon>Bacteria</taxon>
        <taxon>Pseudomonadati</taxon>
        <taxon>Bacteroidota</taxon>
        <taxon>Chitinophagia</taxon>
        <taxon>Chitinophagales</taxon>
        <taxon>Chitinophagaceae</taxon>
        <taxon>Chitinophaga</taxon>
    </lineage>
</organism>
<dbReference type="GO" id="GO:0016989">
    <property type="term" value="F:sigma factor antagonist activity"/>
    <property type="evidence" value="ECO:0007669"/>
    <property type="project" value="TreeGrafter"/>
</dbReference>
<gene>
    <name evidence="4" type="ORF">SAMN04488128_1011811</name>
</gene>
<dbReference type="STRING" id="634771.SAMN04488128_1011811"/>
<feature type="transmembrane region" description="Helical" evidence="1">
    <location>
        <begin position="75"/>
        <end position="94"/>
    </location>
</feature>
<evidence type="ECO:0000313" key="4">
    <source>
        <dbReference type="EMBL" id="SJZ84259.1"/>
    </source>
</evidence>
<keyword evidence="1" id="KW-0812">Transmembrane</keyword>
<keyword evidence="5" id="KW-1185">Reference proteome</keyword>
<dbReference type="PIRSF" id="PIRSF018266">
    <property type="entry name" value="FecR"/>
    <property type="match status" value="1"/>
</dbReference>
<dbReference type="Gene3D" id="2.60.120.1440">
    <property type="match status" value="1"/>
</dbReference>
<dbReference type="PANTHER" id="PTHR30273">
    <property type="entry name" value="PERIPLASMIC SIGNAL SENSOR AND SIGMA FACTOR ACTIVATOR FECR-RELATED"/>
    <property type="match status" value="1"/>
</dbReference>
<dbReference type="Pfam" id="PF16344">
    <property type="entry name" value="FecR_C"/>
    <property type="match status" value="1"/>
</dbReference>
<feature type="domain" description="Protein FecR C-terminal" evidence="3">
    <location>
        <begin position="302"/>
        <end position="368"/>
    </location>
</feature>
<dbReference type="EMBL" id="FUWZ01000001">
    <property type="protein sequence ID" value="SJZ84259.1"/>
    <property type="molecule type" value="Genomic_DNA"/>
</dbReference>
<sequence length="370" mass="41205">MHRFHRNARRWLKARKPVNPSSDHDDVLYTEIQGYLVSGVFDNCSTPAGREAMYRRITEQVKPHQQRSTALHNKWWRAAAAILFPIVVLGGWWYHGYREKPAQHAAAALKKNKVVLTLSDGAVIELDSSGRGAVTQQGNSVSMKQGDGNIVYSSLVNESRKVPWHTITTPKGETFLLTLPDGSTALLNAESSIRFPVAFPKEGRLVHVTGEVYFEIQKNRAPFRVKAPGSEISVLGTRFNVNGYTDNNALRVTLLEGAVKVAAQADSVLLRPGQQAVLAAGKATVNSQVDLEEVMAWKDGNFVFNSLTLPEIMRQVCRWYDVEVTYEGPVSAKRFTGIINRNESITDILGFMQTAGIKYKLNDRKIVVIQ</sequence>
<dbReference type="InterPro" id="IPR006860">
    <property type="entry name" value="FecR"/>
</dbReference>
<evidence type="ECO:0000259" key="3">
    <source>
        <dbReference type="Pfam" id="PF16344"/>
    </source>
</evidence>
<proteinExistence type="predicted"/>
<dbReference type="AlphaFoldDB" id="A0A1T4NYK5"/>